<dbReference type="CDD" id="cd06127">
    <property type="entry name" value="DEDDh"/>
    <property type="match status" value="1"/>
</dbReference>
<dbReference type="GO" id="GO:0003676">
    <property type="term" value="F:nucleic acid binding"/>
    <property type="evidence" value="ECO:0007669"/>
    <property type="project" value="InterPro"/>
</dbReference>
<dbReference type="InterPro" id="IPR013520">
    <property type="entry name" value="Ribonucl_H"/>
</dbReference>
<dbReference type="InterPro" id="IPR036397">
    <property type="entry name" value="RNaseH_sf"/>
</dbReference>
<evidence type="ECO:0000313" key="6">
    <source>
        <dbReference type="Proteomes" id="UP000189735"/>
    </source>
</evidence>
<dbReference type="EMBL" id="FUYG01000002">
    <property type="protein sequence ID" value="SKA84441.1"/>
    <property type="molecule type" value="Genomic_DNA"/>
</dbReference>
<sequence>MTDSVQPELFSLSDDAVLIADPAEVEAAVPAPWWHRLAVFDLETTGIDVQTSRIVTANVSVIGVDGHPVSRLDWLANPGVEIPEQATAVHGVTTEKAIADGRPAALVVFEIVEALRALLTDGVPLVIYNAPYDLTLLHHEAMRYGIDPLELPGPIVDPLVIDKAVDRYRKGKRTLEAAAVVYGVELLDAHDAGADAIAAGRVAQALAQKHDAVSALAVHELHNKQVDWFREQAESFQEYMRRTRDPEFTARTAWPVG</sequence>
<evidence type="ECO:0000259" key="4">
    <source>
        <dbReference type="SMART" id="SM00479"/>
    </source>
</evidence>
<dbReference type="RefSeq" id="WP_338010801.1">
    <property type="nucleotide sequence ID" value="NZ_FUYG01000002.1"/>
</dbReference>
<evidence type="ECO:0000313" key="5">
    <source>
        <dbReference type="EMBL" id="SKA84441.1"/>
    </source>
</evidence>
<keyword evidence="3" id="KW-0269">Exonuclease</keyword>
<feature type="domain" description="Exonuclease" evidence="4">
    <location>
        <begin position="36"/>
        <end position="212"/>
    </location>
</feature>
<proteinExistence type="predicted"/>
<dbReference type="SMART" id="SM00479">
    <property type="entry name" value="EXOIII"/>
    <property type="match status" value="1"/>
</dbReference>
<keyword evidence="1" id="KW-0540">Nuclease</keyword>
<evidence type="ECO:0000256" key="2">
    <source>
        <dbReference type="ARBA" id="ARBA00022801"/>
    </source>
</evidence>
<dbReference type="PANTHER" id="PTHR30231:SF4">
    <property type="entry name" value="PROTEIN NEN2"/>
    <property type="match status" value="1"/>
</dbReference>
<dbReference type="GO" id="GO:0008408">
    <property type="term" value="F:3'-5' exonuclease activity"/>
    <property type="evidence" value="ECO:0007669"/>
    <property type="project" value="TreeGrafter"/>
</dbReference>
<accession>A0A1T4X6E6</accession>
<evidence type="ECO:0000256" key="3">
    <source>
        <dbReference type="ARBA" id="ARBA00022839"/>
    </source>
</evidence>
<reference evidence="6" key="1">
    <citation type="submission" date="2017-02" db="EMBL/GenBank/DDBJ databases">
        <authorList>
            <person name="Varghese N."/>
            <person name="Submissions S."/>
        </authorList>
    </citation>
    <scope>NUCLEOTIDE SEQUENCE [LARGE SCALE GENOMIC DNA]</scope>
    <source>
        <strain evidence="6">VKM Ac-2052</strain>
    </source>
</reference>
<name>A0A1T4X6E6_9MICO</name>
<dbReference type="NCBIfam" id="NF005927">
    <property type="entry name" value="PRK07942.1"/>
    <property type="match status" value="1"/>
</dbReference>
<organism evidence="5 6">
    <name type="scientific">Agreia bicolorata</name>
    <dbReference type="NCBI Taxonomy" id="110935"/>
    <lineage>
        <taxon>Bacteria</taxon>
        <taxon>Bacillati</taxon>
        <taxon>Actinomycetota</taxon>
        <taxon>Actinomycetes</taxon>
        <taxon>Micrococcales</taxon>
        <taxon>Microbacteriaceae</taxon>
        <taxon>Agreia</taxon>
    </lineage>
</organism>
<protein>
    <submittedName>
        <fullName evidence="5">DNA polymerase-3 subunit epsilon</fullName>
    </submittedName>
</protein>
<dbReference type="Gene3D" id="3.30.420.10">
    <property type="entry name" value="Ribonuclease H-like superfamily/Ribonuclease H"/>
    <property type="match status" value="1"/>
</dbReference>
<gene>
    <name evidence="5" type="ORF">SAMN06295879_0598</name>
</gene>
<dbReference type="SUPFAM" id="SSF53098">
    <property type="entry name" value="Ribonuclease H-like"/>
    <property type="match status" value="1"/>
</dbReference>
<dbReference type="GO" id="GO:0005829">
    <property type="term" value="C:cytosol"/>
    <property type="evidence" value="ECO:0007669"/>
    <property type="project" value="TreeGrafter"/>
</dbReference>
<dbReference type="InterPro" id="IPR012337">
    <property type="entry name" value="RNaseH-like_sf"/>
</dbReference>
<dbReference type="Proteomes" id="UP000189735">
    <property type="component" value="Unassembled WGS sequence"/>
</dbReference>
<evidence type="ECO:0000256" key="1">
    <source>
        <dbReference type="ARBA" id="ARBA00022722"/>
    </source>
</evidence>
<dbReference type="PANTHER" id="PTHR30231">
    <property type="entry name" value="DNA POLYMERASE III SUBUNIT EPSILON"/>
    <property type="match status" value="1"/>
</dbReference>
<dbReference type="Pfam" id="PF00929">
    <property type="entry name" value="RNase_T"/>
    <property type="match status" value="1"/>
</dbReference>
<keyword evidence="2" id="KW-0378">Hydrolase</keyword>
<dbReference type="AlphaFoldDB" id="A0A1T4X6E6"/>